<protein>
    <recommendedName>
        <fullName evidence="6">tRNA-specific adenosine deaminase</fullName>
        <ecNumber evidence="6">3.5.4.33</ecNumber>
    </recommendedName>
</protein>
<organism evidence="8 9">
    <name type="scientific">Shewanella schlegeliana</name>
    <dbReference type="NCBI Taxonomy" id="190308"/>
    <lineage>
        <taxon>Bacteria</taxon>
        <taxon>Pseudomonadati</taxon>
        <taxon>Pseudomonadota</taxon>
        <taxon>Gammaproteobacteria</taxon>
        <taxon>Alteromonadales</taxon>
        <taxon>Shewanellaceae</taxon>
        <taxon>Shewanella</taxon>
    </lineage>
</organism>
<evidence type="ECO:0000256" key="5">
    <source>
        <dbReference type="ARBA" id="ARBA00048045"/>
    </source>
</evidence>
<feature type="active site" description="Proton donor" evidence="6">
    <location>
        <position position="58"/>
    </location>
</feature>
<dbReference type="RefSeq" id="WP_202722328.1">
    <property type="nucleotide sequence ID" value="NZ_BPEX01000024.1"/>
</dbReference>
<dbReference type="GO" id="GO:0052717">
    <property type="term" value="F:tRNA-specific adenosine-34 deaminase activity"/>
    <property type="evidence" value="ECO:0007669"/>
    <property type="project" value="UniProtKB-EC"/>
</dbReference>
<dbReference type="HAMAP" id="MF_00972">
    <property type="entry name" value="tRNA_aden_deaminase"/>
    <property type="match status" value="1"/>
</dbReference>
<dbReference type="Pfam" id="PF00383">
    <property type="entry name" value="dCMP_cyt_deam_1"/>
    <property type="match status" value="1"/>
</dbReference>
<keyword evidence="4 6" id="KW-0862">Zinc</keyword>
<reference evidence="8 9" key="1">
    <citation type="submission" date="2021-01" db="EMBL/GenBank/DDBJ databases">
        <title>Genome sequence of Shewanella schlegeliana JCM 11561.</title>
        <authorList>
            <person name="Zhang H."/>
            <person name="Li C."/>
        </authorList>
    </citation>
    <scope>NUCLEOTIDE SEQUENCE [LARGE SCALE GENOMIC DNA]</scope>
    <source>
        <strain evidence="8 9">JCM 11561</strain>
    </source>
</reference>
<dbReference type="NCBIfam" id="NF008113">
    <property type="entry name" value="PRK10860.1"/>
    <property type="match status" value="1"/>
</dbReference>
<dbReference type="CDD" id="cd01285">
    <property type="entry name" value="nucleoside_deaminase"/>
    <property type="match status" value="1"/>
</dbReference>
<sequence>MSQEQQDLHFMKMAMDMATKAEERGEVPVGAVLVKDGEVISAGFNFSIGLHDPSAHAEMQCLRQAGQIMQNYRLLDTTLYVTLEPCAMCAGAIVHSRIGRLVFGAKDEKTGAAGTVIDIVRHSAFNHQVDVSSGVLETECSEQLSAFFKRRRKEIKAAKALVKQQALNVDVKD</sequence>
<keyword evidence="1 6" id="KW-0819">tRNA processing</keyword>
<dbReference type="SUPFAM" id="SSF53927">
    <property type="entry name" value="Cytidine deaminase-like"/>
    <property type="match status" value="1"/>
</dbReference>
<keyword evidence="3 6" id="KW-0378">Hydrolase</keyword>
<comment type="catalytic activity">
    <reaction evidence="5 6">
        <text>adenosine(34) in tRNA + H2O + H(+) = inosine(34) in tRNA + NH4(+)</text>
        <dbReference type="Rhea" id="RHEA:43168"/>
        <dbReference type="Rhea" id="RHEA-COMP:10373"/>
        <dbReference type="Rhea" id="RHEA-COMP:10374"/>
        <dbReference type="ChEBI" id="CHEBI:15377"/>
        <dbReference type="ChEBI" id="CHEBI:15378"/>
        <dbReference type="ChEBI" id="CHEBI:28938"/>
        <dbReference type="ChEBI" id="CHEBI:74411"/>
        <dbReference type="ChEBI" id="CHEBI:82852"/>
        <dbReference type="EC" id="3.5.4.33"/>
    </reaction>
</comment>
<feature type="binding site" evidence="6">
    <location>
        <position position="89"/>
    </location>
    <ligand>
        <name>Zn(2+)</name>
        <dbReference type="ChEBI" id="CHEBI:29105"/>
        <note>catalytic</note>
    </ligand>
</feature>
<evidence type="ECO:0000256" key="1">
    <source>
        <dbReference type="ARBA" id="ARBA00022694"/>
    </source>
</evidence>
<keyword evidence="2 6" id="KW-0479">Metal-binding</keyword>
<evidence type="ECO:0000313" key="8">
    <source>
        <dbReference type="EMBL" id="MBL4914066.1"/>
    </source>
</evidence>
<accession>A0ABS1SZV4</accession>
<feature type="domain" description="CMP/dCMP-type deaminase" evidence="7">
    <location>
        <begin position="5"/>
        <end position="116"/>
    </location>
</feature>
<comment type="caution">
    <text evidence="8">The sequence shown here is derived from an EMBL/GenBank/DDBJ whole genome shotgun (WGS) entry which is preliminary data.</text>
</comment>
<dbReference type="PANTHER" id="PTHR11079:SF202">
    <property type="entry name" value="TRNA-SPECIFIC ADENOSINE DEAMINASE"/>
    <property type="match status" value="1"/>
</dbReference>
<dbReference type="PANTHER" id="PTHR11079">
    <property type="entry name" value="CYTOSINE DEAMINASE FAMILY MEMBER"/>
    <property type="match status" value="1"/>
</dbReference>
<evidence type="ECO:0000313" key="9">
    <source>
        <dbReference type="Proteomes" id="UP000604898"/>
    </source>
</evidence>
<name>A0ABS1SZV4_9GAMM</name>
<dbReference type="EMBL" id="JAESVD010000007">
    <property type="protein sequence ID" value="MBL4914066.1"/>
    <property type="molecule type" value="Genomic_DNA"/>
</dbReference>
<gene>
    <name evidence="6 8" type="primary">tadA</name>
    <name evidence="8" type="ORF">JMA39_13160</name>
</gene>
<dbReference type="InterPro" id="IPR028883">
    <property type="entry name" value="tRNA_aden_deaminase"/>
</dbReference>
<comment type="cofactor">
    <cofactor evidence="6">
        <name>Zn(2+)</name>
        <dbReference type="ChEBI" id="CHEBI:29105"/>
    </cofactor>
    <text evidence="6">Binds 1 zinc ion per subunit.</text>
</comment>
<comment type="function">
    <text evidence="6">Catalyzes the deamination of adenosine to inosine at the wobble position 34 of tRNA(Arg2).</text>
</comment>
<comment type="similarity">
    <text evidence="6">Belongs to the cytidine and deoxycytidylate deaminase family.</text>
</comment>
<dbReference type="EC" id="3.5.4.33" evidence="6"/>
<evidence type="ECO:0000259" key="7">
    <source>
        <dbReference type="PROSITE" id="PS51747"/>
    </source>
</evidence>
<feature type="binding site" evidence="6">
    <location>
        <position position="56"/>
    </location>
    <ligand>
        <name>Zn(2+)</name>
        <dbReference type="ChEBI" id="CHEBI:29105"/>
        <note>catalytic</note>
    </ligand>
</feature>
<evidence type="ECO:0000256" key="3">
    <source>
        <dbReference type="ARBA" id="ARBA00022801"/>
    </source>
</evidence>
<dbReference type="Proteomes" id="UP000604898">
    <property type="component" value="Unassembled WGS sequence"/>
</dbReference>
<proteinExistence type="inferred from homology"/>
<feature type="binding site" evidence="6">
    <location>
        <position position="86"/>
    </location>
    <ligand>
        <name>Zn(2+)</name>
        <dbReference type="ChEBI" id="CHEBI:29105"/>
        <note>catalytic</note>
    </ligand>
</feature>
<keyword evidence="9" id="KW-1185">Reference proteome</keyword>
<dbReference type="Gene3D" id="3.40.140.10">
    <property type="entry name" value="Cytidine Deaminase, domain 2"/>
    <property type="match status" value="1"/>
</dbReference>
<comment type="subunit">
    <text evidence="6">Homodimer.</text>
</comment>
<dbReference type="InterPro" id="IPR016193">
    <property type="entry name" value="Cytidine_deaminase-like"/>
</dbReference>
<evidence type="ECO:0000256" key="6">
    <source>
        <dbReference type="HAMAP-Rule" id="MF_00972"/>
    </source>
</evidence>
<evidence type="ECO:0000256" key="4">
    <source>
        <dbReference type="ARBA" id="ARBA00022833"/>
    </source>
</evidence>
<dbReference type="InterPro" id="IPR002125">
    <property type="entry name" value="CMP_dCMP_dom"/>
</dbReference>
<dbReference type="PROSITE" id="PS51747">
    <property type="entry name" value="CYT_DCMP_DEAMINASES_2"/>
    <property type="match status" value="1"/>
</dbReference>
<evidence type="ECO:0000256" key="2">
    <source>
        <dbReference type="ARBA" id="ARBA00022723"/>
    </source>
</evidence>